<dbReference type="CDD" id="cd15787">
    <property type="entry name" value="YycH_N"/>
    <property type="match status" value="1"/>
</dbReference>
<feature type="domain" description="Regulatory protein YycH" evidence="1">
    <location>
        <begin position="6"/>
        <end position="429"/>
    </location>
</feature>
<comment type="caution">
    <text evidence="2">The sequence shown here is derived from an EMBL/GenBank/DDBJ whole genome shotgun (WGS) entry which is preliminary data.</text>
</comment>
<dbReference type="Gene3D" id="3.30.310.160">
    <property type="entry name" value="YycH protein, domain 2"/>
    <property type="match status" value="1"/>
</dbReference>
<dbReference type="EMBL" id="PVTO01000017">
    <property type="protein sequence ID" value="PRY81423.1"/>
    <property type="molecule type" value="Genomic_DNA"/>
</dbReference>
<evidence type="ECO:0000313" key="2">
    <source>
        <dbReference type="EMBL" id="PRY81423.1"/>
    </source>
</evidence>
<organism evidence="2 3">
    <name type="scientific">Alkalibacterium olivapovliticus</name>
    <dbReference type="NCBI Taxonomy" id="99907"/>
    <lineage>
        <taxon>Bacteria</taxon>
        <taxon>Bacillati</taxon>
        <taxon>Bacillota</taxon>
        <taxon>Bacilli</taxon>
        <taxon>Lactobacillales</taxon>
        <taxon>Carnobacteriaceae</taxon>
        <taxon>Alkalibacterium</taxon>
    </lineage>
</organism>
<accession>A0A2T0W6D5</accession>
<protein>
    <submittedName>
        <fullName evidence="2">Regulatory protein YycH of two-component signal transduction system YycFG</fullName>
    </submittedName>
</protein>
<dbReference type="AlphaFoldDB" id="A0A2T0W6D5"/>
<evidence type="ECO:0000259" key="1">
    <source>
        <dbReference type="Pfam" id="PF07435"/>
    </source>
</evidence>
<dbReference type="Proteomes" id="UP000238205">
    <property type="component" value="Unassembled WGS sequence"/>
</dbReference>
<reference evidence="2 3" key="1">
    <citation type="submission" date="2018-03" db="EMBL/GenBank/DDBJ databases">
        <title>Genomic Encyclopedia of Archaeal and Bacterial Type Strains, Phase II (KMG-II): from individual species to whole genera.</title>
        <authorList>
            <person name="Goeker M."/>
        </authorList>
    </citation>
    <scope>NUCLEOTIDE SEQUENCE [LARGE SCALE GENOMIC DNA]</scope>
    <source>
        <strain evidence="2 3">DSM 13175</strain>
    </source>
</reference>
<sequence length="438" mass="51111">MTWSRFKHIMLTFLIGLSLFLSFQLWTAGGELREPTSSGSGAAPASLVDRTLTEVFAPNQIIWHRSFNNTKFEANTFYTQEWIEEHFSTMSFGEVNSPQRLSQADYQQQLATGEWVEFVFDAPVPFGLFEDAFEDLPTDYENRTFMRFYMNRDEPELLGFYDVNNEINYTVEDTSFTTDIINELLYTANNQFNDVEAVDIGDTFIYLPIEEVEVEYHDYLVERLPNNLYINQFFTDTSEVDARRTGQSIRYIDLTTEVRINDATNTLTYLRQRSDLGQMTFSQRLLDSFQELRQIENWTETIHYQSYTPSTNEVTFQRYIQGYPVYSFQQLESSILVTVVEGGRSNLRLPLRVVQTPLTLTGNDSKTLPSGRTVIEQLENTEDGLTTIQDIKVGLTWIESEEDSRVIHFEPNWYVQSENVWYELNRFIQLQEESHNGL</sequence>
<name>A0A2T0W6D5_9LACT</name>
<gene>
    <name evidence="2" type="ORF">CLV38_11714</name>
</gene>
<evidence type="ECO:0000313" key="3">
    <source>
        <dbReference type="Proteomes" id="UP000238205"/>
    </source>
</evidence>
<proteinExistence type="predicted"/>
<keyword evidence="3" id="KW-1185">Reference proteome</keyword>
<dbReference type="InterPro" id="IPR009996">
    <property type="entry name" value="YycH"/>
</dbReference>
<dbReference type="InterPro" id="IPR042274">
    <property type="entry name" value="YycH/YycI_2"/>
</dbReference>
<dbReference type="Pfam" id="PF07435">
    <property type="entry name" value="YycH"/>
    <property type="match status" value="1"/>
</dbReference>